<dbReference type="GO" id="GO:0000171">
    <property type="term" value="F:ribonuclease MRP activity"/>
    <property type="evidence" value="ECO:0007669"/>
    <property type="project" value="TreeGrafter"/>
</dbReference>
<dbReference type="EMBL" id="LUGH01000062">
    <property type="protein sequence ID" value="OBZ90131.1"/>
    <property type="molecule type" value="Genomic_DNA"/>
</dbReference>
<dbReference type="InParanoid" id="A0A1C7NLV6"/>
<dbReference type="GO" id="GO:0034965">
    <property type="term" value="P:intronic box C/D snoRNA processing"/>
    <property type="evidence" value="ECO:0007669"/>
    <property type="project" value="TreeGrafter"/>
</dbReference>
<accession>A0A1C7NLV6</accession>
<sequence length="258" mass="29507">MSEAKVYTSLQNVRTAAANQEKKTVFKHVLASPFILKWPTIHTDLGQTILDQLLKTVEPLGKYKSQCRAEKKKRKKNEPVELIEPELRQRTFIGINQVTRYLEAYIENERANPKSKTDRTPVMYICKREIKPLQLCQHLLYMSALAKIKVAPMPANAENRIGKALGIQRASVVLLEIMENKEESLRLSARDLPLVEAPWLENALTRNINYIGDTTKTLMTTVPIVKKNQQQSQKNDLKRKSEVDDSANENAKKLKQSN</sequence>
<dbReference type="GO" id="GO:0006364">
    <property type="term" value="P:rRNA processing"/>
    <property type="evidence" value="ECO:0007669"/>
    <property type="project" value="InterPro"/>
</dbReference>
<dbReference type="AlphaFoldDB" id="A0A1C7NLV6"/>
<organism evidence="2 3">
    <name type="scientific">Choanephora cucurbitarum</name>
    <dbReference type="NCBI Taxonomy" id="101091"/>
    <lineage>
        <taxon>Eukaryota</taxon>
        <taxon>Fungi</taxon>
        <taxon>Fungi incertae sedis</taxon>
        <taxon>Mucoromycota</taxon>
        <taxon>Mucoromycotina</taxon>
        <taxon>Mucoromycetes</taxon>
        <taxon>Mucorales</taxon>
        <taxon>Mucorineae</taxon>
        <taxon>Choanephoraceae</taxon>
        <taxon>Choanephoroideae</taxon>
        <taxon>Choanephora</taxon>
    </lineage>
</organism>
<dbReference type="Gene3D" id="3.30.1330.30">
    <property type="match status" value="1"/>
</dbReference>
<dbReference type="Proteomes" id="UP000093000">
    <property type="component" value="Unassembled WGS sequence"/>
</dbReference>
<comment type="caution">
    <text evidence="2">The sequence shown here is derived from an EMBL/GenBank/DDBJ whole genome shotgun (WGS) entry which is preliminary data.</text>
</comment>
<evidence type="ECO:0000256" key="1">
    <source>
        <dbReference type="SAM" id="MobiDB-lite"/>
    </source>
</evidence>
<dbReference type="InterPro" id="IPR029064">
    <property type="entry name" value="Ribosomal_eL30-like_sf"/>
</dbReference>
<dbReference type="STRING" id="101091.A0A1C7NLV6"/>
<reference evidence="2 3" key="1">
    <citation type="submission" date="2016-03" db="EMBL/GenBank/DDBJ databases">
        <title>Choanephora cucurbitarum.</title>
        <authorList>
            <person name="Min B."/>
            <person name="Park H."/>
            <person name="Park J.-H."/>
            <person name="Shin H.-D."/>
            <person name="Choi I.-G."/>
        </authorList>
    </citation>
    <scope>NUCLEOTIDE SEQUENCE [LARGE SCALE GENOMIC DNA]</scope>
    <source>
        <strain evidence="2 3">KUS-F28377</strain>
    </source>
</reference>
<dbReference type="GO" id="GO:0005829">
    <property type="term" value="C:cytosol"/>
    <property type="evidence" value="ECO:0007669"/>
    <property type="project" value="TreeGrafter"/>
</dbReference>
<gene>
    <name evidence="2" type="ORF">A0J61_01819</name>
</gene>
<dbReference type="PANTHER" id="PTHR28272:SF1">
    <property type="entry name" value="RIBONUCLEASES P_MRP PROTEIN SUBUNIT POP3"/>
    <property type="match status" value="1"/>
</dbReference>
<dbReference type="GO" id="GO:0000172">
    <property type="term" value="C:ribonuclease MRP complex"/>
    <property type="evidence" value="ECO:0007669"/>
    <property type="project" value="TreeGrafter"/>
</dbReference>
<dbReference type="GO" id="GO:0004526">
    <property type="term" value="F:ribonuclease P activity"/>
    <property type="evidence" value="ECO:0007669"/>
    <property type="project" value="TreeGrafter"/>
</dbReference>
<feature type="region of interest" description="Disordered" evidence="1">
    <location>
        <begin position="227"/>
        <end position="258"/>
    </location>
</feature>
<protein>
    <submittedName>
        <fullName evidence="2">Uncharacterized protein</fullName>
    </submittedName>
</protein>
<dbReference type="InterPro" id="IPR013241">
    <property type="entry name" value="RNase_P_Pop3"/>
</dbReference>
<dbReference type="GO" id="GO:0005655">
    <property type="term" value="C:nucleolar ribonuclease P complex"/>
    <property type="evidence" value="ECO:0007669"/>
    <property type="project" value="TreeGrafter"/>
</dbReference>
<dbReference type="GO" id="GO:0008033">
    <property type="term" value="P:tRNA processing"/>
    <property type="evidence" value="ECO:0007669"/>
    <property type="project" value="InterPro"/>
</dbReference>
<name>A0A1C7NLV6_9FUNG</name>
<evidence type="ECO:0000313" key="2">
    <source>
        <dbReference type="EMBL" id="OBZ90131.1"/>
    </source>
</evidence>
<dbReference type="Pfam" id="PF08228">
    <property type="entry name" value="RNase_P_pop3"/>
    <property type="match status" value="1"/>
</dbReference>
<evidence type="ECO:0000313" key="3">
    <source>
        <dbReference type="Proteomes" id="UP000093000"/>
    </source>
</evidence>
<keyword evidence="3" id="KW-1185">Reference proteome</keyword>
<proteinExistence type="predicted"/>
<dbReference type="OrthoDB" id="20109at2759"/>
<dbReference type="PANTHER" id="PTHR28272">
    <property type="entry name" value="RIBONUCLEASES P/MRP PROTEIN SUBUNIT POP3"/>
    <property type="match status" value="1"/>
</dbReference>